<evidence type="ECO:0000313" key="2">
    <source>
        <dbReference type="Proteomes" id="UP000077051"/>
    </source>
</evidence>
<dbReference type="CDD" id="cd22744">
    <property type="entry name" value="OTU"/>
    <property type="match status" value="1"/>
</dbReference>
<dbReference type="AlphaFoldDB" id="A0A168HEG3"/>
<accession>A0A168HEG3</accession>
<keyword evidence="2" id="KW-1185">Reference proteome</keyword>
<gene>
    <name evidence="1" type="ORF">MUCCIDRAFT_85242</name>
</gene>
<dbReference type="VEuPathDB" id="FungiDB:MUCCIDRAFT_85242"/>
<dbReference type="OrthoDB" id="2288941at2759"/>
<dbReference type="Proteomes" id="UP000077051">
    <property type="component" value="Unassembled WGS sequence"/>
</dbReference>
<dbReference type="Gene3D" id="3.90.70.80">
    <property type="match status" value="1"/>
</dbReference>
<evidence type="ECO:0008006" key="3">
    <source>
        <dbReference type="Google" id="ProtNLM"/>
    </source>
</evidence>
<protein>
    <recommendedName>
        <fullName evidence="3">OTU domain-containing protein</fullName>
    </recommendedName>
</protein>
<reference evidence="1 2" key="1">
    <citation type="submission" date="2015-06" db="EMBL/GenBank/DDBJ databases">
        <title>Expansion of signal transduction pathways in fungi by whole-genome duplication.</title>
        <authorList>
            <consortium name="DOE Joint Genome Institute"/>
            <person name="Corrochano L.M."/>
            <person name="Kuo A."/>
            <person name="Marcet-Houben M."/>
            <person name="Polaino S."/>
            <person name="Salamov A."/>
            <person name="Villalobos J.M."/>
            <person name="Alvarez M.I."/>
            <person name="Avalos J."/>
            <person name="Benito E.P."/>
            <person name="Benoit I."/>
            <person name="Burger G."/>
            <person name="Camino L.P."/>
            <person name="Canovas D."/>
            <person name="Cerda-Olmedo E."/>
            <person name="Cheng J.-F."/>
            <person name="Dominguez A."/>
            <person name="Elias M."/>
            <person name="Eslava A.P."/>
            <person name="Glaser F."/>
            <person name="Grimwood J."/>
            <person name="Gutierrez G."/>
            <person name="Heitman J."/>
            <person name="Henrissat B."/>
            <person name="Iturriaga E.A."/>
            <person name="Lang B.F."/>
            <person name="Lavin J.L."/>
            <person name="Lee S."/>
            <person name="Li W."/>
            <person name="Lindquist E."/>
            <person name="Lopez-Garcia S."/>
            <person name="Luque E.M."/>
            <person name="Marcos A.T."/>
            <person name="Martin J."/>
            <person name="Mccluskey K."/>
            <person name="Medina H.R."/>
            <person name="Miralles-Duran A."/>
            <person name="Miyazaki A."/>
            <person name="Munoz-Torres E."/>
            <person name="Oguiza J.A."/>
            <person name="Ohm R."/>
            <person name="Olmedo M."/>
            <person name="Orejas M."/>
            <person name="Ortiz-Castellanos L."/>
            <person name="Pisabarro A.G."/>
            <person name="Rodriguez-Romero J."/>
            <person name="Ruiz-Herrera J."/>
            <person name="Ruiz-Vazquez R."/>
            <person name="Sanz C."/>
            <person name="Schackwitz W."/>
            <person name="Schmutz J."/>
            <person name="Shahriari M."/>
            <person name="Shelest E."/>
            <person name="Silva-Franco F."/>
            <person name="Soanes D."/>
            <person name="Syed K."/>
            <person name="Tagua V.G."/>
            <person name="Talbot N.J."/>
            <person name="Thon M."/>
            <person name="De Vries R.P."/>
            <person name="Wiebenga A."/>
            <person name="Yadav J.S."/>
            <person name="Braun E.L."/>
            <person name="Baker S."/>
            <person name="Garre V."/>
            <person name="Horwitz B."/>
            <person name="Torres-Martinez S."/>
            <person name="Idnurm A."/>
            <person name="Herrera-Estrella A."/>
            <person name="Gabaldon T."/>
            <person name="Grigoriev I.V."/>
        </authorList>
    </citation>
    <scope>NUCLEOTIDE SEQUENCE [LARGE SCALE GENOMIC DNA]</scope>
    <source>
        <strain evidence="1 2">CBS 277.49</strain>
    </source>
</reference>
<name>A0A168HEG3_MUCCL</name>
<dbReference type="EMBL" id="AMYB01000009">
    <property type="protein sequence ID" value="OAC98693.1"/>
    <property type="molecule type" value="Genomic_DNA"/>
</dbReference>
<comment type="caution">
    <text evidence="1">The sequence shown here is derived from an EMBL/GenBank/DDBJ whole genome shotgun (WGS) entry which is preliminary data.</text>
</comment>
<sequence length="258" mass="29540">MTREVKLDTNESYKWQKKLKGMIYDIAFNSNTKSSLQDYKKGYDELVSTKGLCKDDGKDMKGYLDSTHSGIKRHNKTSSDSLDLVTRKLREWAEQRAKYRDSQTVREALFERVVKDGVSTEIDDKMSNLRERVTSYAFDHIRDELIQMKKNDTLESGIPIPKGLTKKQVVGHFNPLPDGNCGFRALSHAILGDQEQYQLLKSKLIAFINEKNAFYRQIWGSSTSSEPSPGTFESILNKLCNEASLSTQGNWFQFPEMV</sequence>
<organism evidence="1 2">
    <name type="scientific">Mucor lusitanicus CBS 277.49</name>
    <dbReference type="NCBI Taxonomy" id="747725"/>
    <lineage>
        <taxon>Eukaryota</taxon>
        <taxon>Fungi</taxon>
        <taxon>Fungi incertae sedis</taxon>
        <taxon>Mucoromycota</taxon>
        <taxon>Mucoromycotina</taxon>
        <taxon>Mucoromycetes</taxon>
        <taxon>Mucorales</taxon>
        <taxon>Mucorineae</taxon>
        <taxon>Mucoraceae</taxon>
        <taxon>Mucor</taxon>
    </lineage>
</organism>
<evidence type="ECO:0000313" key="1">
    <source>
        <dbReference type="EMBL" id="OAC98693.1"/>
    </source>
</evidence>
<proteinExistence type="predicted"/>